<comment type="caution">
    <text evidence="7">The sequence shown here is derived from an EMBL/GenBank/DDBJ whole genome shotgun (WGS) entry which is preliminary data.</text>
</comment>
<protein>
    <recommendedName>
        <fullName evidence="6">Sugar phosphate transporter domain-containing protein</fullName>
    </recommendedName>
</protein>
<reference evidence="8" key="1">
    <citation type="journal article" date="2023" name="Commun. Biol.">
        <title>Genome analysis of Parmales, the sister group of diatoms, reveals the evolutionary specialization of diatoms from phago-mixotrophs to photoautotrophs.</title>
        <authorList>
            <person name="Ban H."/>
            <person name="Sato S."/>
            <person name="Yoshikawa S."/>
            <person name="Yamada K."/>
            <person name="Nakamura Y."/>
            <person name="Ichinomiya M."/>
            <person name="Sato N."/>
            <person name="Blanc-Mathieu R."/>
            <person name="Endo H."/>
            <person name="Kuwata A."/>
            <person name="Ogata H."/>
        </authorList>
    </citation>
    <scope>NUCLEOTIDE SEQUENCE [LARGE SCALE GENOMIC DNA]</scope>
</reference>
<proteinExistence type="predicted"/>
<dbReference type="Proteomes" id="UP001162640">
    <property type="component" value="Unassembled WGS sequence"/>
</dbReference>
<dbReference type="SUPFAM" id="SSF103481">
    <property type="entry name" value="Multidrug resistance efflux transporter EmrE"/>
    <property type="match status" value="2"/>
</dbReference>
<feature type="transmembrane region" description="Helical" evidence="5">
    <location>
        <begin position="30"/>
        <end position="51"/>
    </location>
</feature>
<evidence type="ECO:0000256" key="4">
    <source>
        <dbReference type="ARBA" id="ARBA00023136"/>
    </source>
</evidence>
<gene>
    <name evidence="7" type="ORF">TL16_g01290</name>
</gene>
<feature type="non-terminal residue" evidence="7">
    <location>
        <position position="1"/>
    </location>
</feature>
<accession>A0A9W7DQQ6</accession>
<feature type="transmembrane region" description="Helical" evidence="5">
    <location>
        <begin position="179"/>
        <end position="200"/>
    </location>
</feature>
<feature type="domain" description="Sugar phosphate transporter" evidence="6">
    <location>
        <begin position="4"/>
        <end position="295"/>
    </location>
</feature>
<keyword evidence="2 5" id="KW-0812">Transmembrane</keyword>
<sequence length="312" mass="34679">LRSQIYFFLWYTLNIGYNIYNKKVMTALPLPLTMACLQLGAGLIWILPLWLLGFRKKPVLSFEDLKKLMPIVFFHTVGHSMTVISLGAGAVSFTHIVKAAEPFFSTILSAIILNVKQPWQVNVCLMPIVGGVAVASLKELSFTWTSFGGAMGSNLSFAIRGIFSKKLMTSPVGENMDPANLFAVLTIMSFTLMLPFVIYWEGGEIEERLEEAYVVYGDKKEFQLHCLYAGLFYYLYNEVAYLALGVVDSPTTHAVGNTIKRVVVLVASTVYFKTEMTNQSILGCTIAIGGVLLYSVVKDAYAQKKVEKEKAQ</sequence>
<keyword evidence="4 5" id="KW-0472">Membrane</keyword>
<keyword evidence="3 5" id="KW-1133">Transmembrane helix</keyword>
<evidence type="ECO:0000256" key="5">
    <source>
        <dbReference type="SAM" id="Phobius"/>
    </source>
</evidence>
<dbReference type="PANTHER" id="PTHR11132">
    <property type="entry name" value="SOLUTE CARRIER FAMILY 35"/>
    <property type="match status" value="1"/>
</dbReference>
<dbReference type="InterPro" id="IPR050186">
    <property type="entry name" value="TPT_transporter"/>
</dbReference>
<feature type="transmembrane region" description="Helical" evidence="5">
    <location>
        <begin position="280"/>
        <end position="297"/>
    </location>
</feature>
<feature type="transmembrane region" description="Helical" evidence="5">
    <location>
        <begin position="71"/>
        <end position="97"/>
    </location>
</feature>
<dbReference type="EMBL" id="BLQM01000028">
    <property type="protein sequence ID" value="GMH52699.1"/>
    <property type="molecule type" value="Genomic_DNA"/>
</dbReference>
<evidence type="ECO:0000256" key="2">
    <source>
        <dbReference type="ARBA" id="ARBA00022692"/>
    </source>
</evidence>
<evidence type="ECO:0000256" key="3">
    <source>
        <dbReference type="ARBA" id="ARBA00022989"/>
    </source>
</evidence>
<dbReference type="InterPro" id="IPR004853">
    <property type="entry name" value="Sugar_P_trans_dom"/>
</dbReference>
<feature type="non-terminal residue" evidence="7">
    <location>
        <position position="312"/>
    </location>
</feature>
<comment type="subcellular location">
    <subcellularLocation>
        <location evidence="1">Membrane</location>
        <topology evidence="1">Multi-pass membrane protein</topology>
    </subcellularLocation>
</comment>
<evidence type="ECO:0000313" key="7">
    <source>
        <dbReference type="EMBL" id="GMH52699.1"/>
    </source>
</evidence>
<dbReference type="GO" id="GO:0016020">
    <property type="term" value="C:membrane"/>
    <property type="evidence" value="ECO:0007669"/>
    <property type="project" value="UniProtKB-SubCell"/>
</dbReference>
<evidence type="ECO:0000313" key="8">
    <source>
        <dbReference type="Proteomes" id="UP001162640"/>
    </source>
</evidence>
<evidence type="ECO:0000256" key="1">
    <source>
        <dbReference type="ARBA" id="ARBA00004141"/>
    </source>
</evidence>
<organism evidence="7 8">
    <name type="scientific">Triparma laevis f. inornata</name>
    <dbReference type="NCBI Taxonomy" id="1714386"/>
    <lineage>
        <taxon>Eukaryota</taxon>
        <taxon>Sar</taxon>
        <taxon>Stramenopiles</taxon>
        <taxon>Ochrophyta</taxon>
        <taxon>Bolidophyceae</taxon>
        <taxon>Parmales</taxon>
        <taxon>Triparmaceae</taxon>
        <taxon>Triparma</taxon>
    </lineage>
</organism>
<dbReference type="Pfam" id="PF03151">
    <property type="entry name" value="TPT"/>
    <property type="match status" value="1"/>
</dbReference>
<name>A0A9W7DQQ6_9STRA</name>
<evidence type="ECO:0000259" key="6">
    <source>
        <dbReference type="Pfam" id="PF03151"/>
    </source>
</evidence>
<dbReference type="InterPro" id="IPR037185">
    <property type="entry name" value="EmrE-like"/>
</dbReference>
<dbReference type="AlphaFoldDB" id="A0A9W7DQQ6"/>